<protein>
    <recommendedName>
        <fullName evidence="5">Peptidase</fullName>
    </recommendedName>
</protein>
<accession>A0A512PGU7</accession>
<dbReference type="AlphaFoldDB" id="A0A512PGU7"/>
<comment type="caution">
    <text evidence="3">The sequence shown here is derived from an EMBL/GenBank/DDBJ whole genome shotgun (WGS) entry which is preliminary data.</text>
</comment>
<feature type="signal peptide" evidence="2">
    <location>
        <begin position="1"/>
        <end position="22"/>
    </location>
</feature>
<keyword evidence="1" id="KW-1133">Transmembrane helix</keyword>
<dbReference type="Proteomes" id="UP000321798">
    <property type="component" value="Unassembled WGS sequence"/>
</dbReference>
<evidence type="ECO:0008006" key="5">
    <source>
        <dbReference type="Google" id="ProtNLM"/>
    </source>
</evidence>
<proteinExistence type="predicted"/>
<feature type="transmembrane region" description="Helical" evidence="1">
    <location>
        <begin position="203"/>
        <end position="225"/>
    </location>
</feature>
<dbReference type="RefSeq" id="WP_146954164.1">
    <property type="nucleotide sequence ID" value="NZ_BAABBJ010000001.1"/>
</dbReference>
<evidence type="ECO:0000256" key="2">
    <source>
        <dbReference type="SAM" id="SignalP"/>
    </source>
</evidence>
<sequence>MRAIVRACIAVLVAVGAATAAAAPAGAEVTPSPAPSYGCLDQKDGYGAPLPCELVVSELTPVCVADVPLLNYAVQAIGTPNTTVTLTFVNPDGQSVVYPDLPLSGQVRWPGAVVGADGKGIDWPGWKQLADGTWIEADDGYAWVRPNVTVKLQVNPEASVTVAYPPSTPTCLTGPPTTVVLAESPAAKSSVVTAVLAATGADVLPFAIVAVALLVAGGTAVILVARTRSRSAHR</sequence>
<keyword evidence="1" id="KW-0472">Membrane</keyword>
<keyword evidence="2" id="KW-0732">Signal</keyword>
<keyword evidence="1" id="KW-0812">Transmembrane</keyword>
<organism evidence="3 4">
    <name type="scientific">Cellulomonas soli</name>
    <dbReference type="NCBI Taxonomy" id="931535"/>
    <lineage>
        <taxon>Bacteria</taxon>
        <taxon>Bacillati</taxon>
        <taxon>Actinomycetota</taxon>
        <taxon>Actinomycetes</taxon>
        <taxon>Micrococcales</taxon>
        <taxon>Cellulomonadaceae</taxon>
        <taxon>Cellulomonas</taxon>
    </lineage>
</organism>
<evidence type="ECO:0000313" key="4">
    <source>
        <dbReference type="Proteomes" id="UP000321798"/>
    </source>
</evidence>
<evidence type="ECO:0000256" key="1">
    <source>
        <dbReference type="SAM" id="Phobius"/>
    </source>
</evidence>
<keyword evidence="4" id="KW-1185">Reference proteome</keyword>
<evidence type="ECO:0000313" key="3">
    <source>
        <dbReference type="EMBL" id="GEP70372.1"/>
    </source>
</evidence>
<feature type="chain" id="PRO_5021754696" description="Peptidase" evidence="2">
    <location>
        <begin position="23"/>
        <end position="234"/>
    </location>
</feature>
<gene>
    <name evidence="3" type="ORF">CSO01_30870</name>
</gene>
<reference evidence="3 4" key="1">
    <citation type="submission" date="2019-07" db="EMBL/GenBank/DDBJ databases">
        <title>Whole genome shotgun sequence of Cellulomonas soli NBRC 109434.</title>
        <authorList>
            <person name="Hosoyama A."/>
            <person name="Uohara A."/>
            <person name="Ohji S."/>
            <person name="Ichikawa N."/>
        </authorList>
    </citation>
    <scope>NUCLEOTIDE SEQUENCE [LARGE SCALE GENOMIC DNA]</scope>
    <source>
        <strain evidence="3 4">NBRC 109434</strain>
    </source>
</reference>
<dbReference type="OrthoDB" id="3783029at2"/>
<dbReference type="EMBL" id="BKAL01000013">
    <property type="protein sequence ID" value="GEP70372.1"/>
    <property type="molecule type" value="Genomic_DNA"/>
</dbReference>
<name>A0A512PGU7_9CELL</name>